<reference evidence="1 2" key="1">
    <citation type="journal article" date="2013" name="Genome Biol.">
        <title>Comparative genomics of the core and accessory genomes of 48 Sinorhizobium strains comprising five genospecies.</title>
        <authorList>
            <person name="Sugawara M."/>
            <person name="Epstein B."/>
            <person name="Badgley B.D."/>
            <person name="Unno T."/>
            <person name="Xu L."/>
            <person name="Reese J."/>
            <person name="Gyaneshwar P."/>
            <person name="Denny R."/>
            <person name="Mudge J."/>
            <person name="Bharti A.K."/>
            <person name="Farmer A.D."/>
            <person name="May G.D."/>
            <person name="Woodward J.E."/>
            <person name="Medigue C."/>
            <person name="Vallenet D."/>
            <person name="Lajus A."/>
            <person name="Rouy Z."/>
            <person name="Martinez-Vaz B."/>
            <person name="Tiffin P."/>
            <person name="Young N.D."/>
            <person name="Sadowsky M.J."/>
        </authorList>
    </citation>
    <scope>NUCLEOTIDE SEQUENCE [LARGE SCALE GENOMIC DNA]</scope>
    <source>
        <strain evidence="1 2">USDA4894</strain>
    </source>
</reference>
<accession>A0A6N7L7J8</accession>
<dbReference type="AlphaFoldDB" id="A0A6N7L7J8"/>
<protein>
    <submittedName>
        <fullName evidence="1">Uncharacterized protein</fullName>
    </submittedName>
</protein>
<gene>
    <name evidence="1" type="ORF">GHK62_00270</name>
</gene>
<name>A0A6N7L7J8_SINTE</name>
<dbReference type="RefSeq" id="WP_153436369.1">
    <property type="nucleotide sequence ID" value="NZ_CP121659.1"/>
</dbReference>
<dbReference type="EMBL" id="WITC01000002">
    <property type="protein sequence ID" value="MQX13238.1"/>
    <property type="molecule type" value="Genomic_DNA"/>
</dbReference>
<sequence length="58" mass="6610">MTAIFHLIPSLFQSPARSIDGALNRAFQNMVNEMEIFGRQRLTADLRTEGKEMKSPEN</sequence>
<keyword evidence="2" id="KW-1185">Reference proteome</keyword>
<evidence type="ECO:0000313" key="2">
    <source>
        <dbReference type="Proteomes" id="UP000439983"/>
    </source>
</evidence>
<evidence type="ECO:0000313" key="1">
    <source>
        <dbReference type="EMBL" id="MQX13238.1"/>
    </source>
</evidence>
<proteinExistence type="predicted"/>
<dbReference type="Proteomes" id="UP000439983">
    <property type="component" value="Unassembled WGS sequence"/>
</dbReference>
<organism evidence="1 2">
    <name type="scientific">Sinorhizobium terangae</name>
    <dbReference type="NCBI Taxonomy" id="110322"/>
    <lineage>
        <taxon>Bacteria</taxon>
        <taxon>Pseudomonadati</taxon>
        <taxon>Pseudomonadota</taxon>
        <taxon>Alphaproteobacteria</taxon>
        <taxon>Hyphomicrobiales</taxon>
        <taxon>Rhizobiaceae</taxon>
        <taxon>Sinorhizobium/Ensifer group</taxon>
        <taxon>Sinorhizobium</taxon>
    </lineage>
</organism>
<comment type="caution">
    <text evidence="1">The sequence shown here is derived from an EMBL/GenBank/DDBJ whole genome shotgun (WGS) entry which is preliminary data.</text>
</comment>